<accession>A0A1S7LJG6</accession>
<feature type="transmembrane region" description="Helical" evidence="1">
    <location>
        <begin position="83"/>
        <end position="105"/>
    </location>
</feature>
<proteinExistence type="predicted"/>
<reference evidence="2" key="1">
    <citation type="submission" date="2015-04" db="EMBL/GenBank/DDBJ databases">
        <authorList>
            <person name="Syromyatnikov M.Y."/>
            <person name="Popov V.N."/>
        </authorList>
    </citation>
    <scope>NUCLEOTIDE SEQUENCE</scope>
    <source>
        <strain evidence="2">MO-1</strain>
    </source>
</reference>
<keyword evidence="1" id="KW-0472">Membrane</keyword>
<keyword evidence="1" id="KW-0812">Transmembrane</keyword>
<gene>
    <name evidence="2" type="ORF">MAGMO_2888</name>
</gene>
<name>A0A1S7LJG6_MAGMO</name>
<dbReference type="AlphaFoldDB" id="A0A1S7LJG6"/>
<evidence type="ECO:0000256" key="1">
    <source>
        <dbReference type="SAM" id="Phobius"/>
    </source>
</evidence>
<feature type="transmembrane region" description="Helical" evidence="1">
    <location>
        <begin position="54"/>
        <end position="71"/>
    </location>
</feature>
<organism evidence="2">
    <name type="scientific">Magnetococcus massalia (strain MO-1)</name>
    <dbReference type="NCBI Taxonomy" id="451514"/>
    <lineage>
        <taxon>Bacteria</taxon>
        <taxon>Pseudomonadati</taxon>
        <taxon>Pseudomonadota</taxon>
        <taxon>Magnetococcia</taxon>
        <taxon>Magnetococcales</taxon>
        <taxon>Magnetococcaceae</taxon>
        <taxon>Magnetococcus</taxon>
    </lineage>
</organism>
<evidence type="ECO:0000313" key="2">
    <source>
        <dbReference type="EMBL" id="CRH07035.1"/>
    </source>
</evidence>
<sequence>MQKWIDWAKPMGDLKQQLAGFLFYFSTLLLYFAATKVIGVLATAVPLLKPLYTALHYFFGFCQFLYVIPLLKAAKVLEMRRFSIGMLMGVNLVVLFNLALFYFLYMPA</sequence>
<protein>
    <submittedName>
        <fullName evidence="2">Uncharacterized protein</fullName>
    </submittedName>
</protein>
<dbReference type="EMBL" id="LO017727">
    <property type="protein sequence ID" value="CRH07035.1"/>
    <property type="molecule type" value="Genomic_DNA"/>
</dbReference>
<keyword evidence="1" id="KW-1133">Transmembrane helix</keyword>
<feature type="transmembrane region" description="Helical" evidence="1">
    <location>
        <begin position="21"/>
        <end position="48"/>
    </location>
</feature>